<proteinExistence type="predicted"/>
<organism evidence="1 2">
    <name type="scientific">Dreissena polymorpha</name>
    <name type="common">Zebra mussel</name>
    <name type="synonym">Mytilus polymorpha</name>
    <dbReference type="NCBI Taxonomy" id="45954"/>
    <lineage>
        <taxon>Eukaryota</taxon>
        <taxon>Metazoa</taxon>
        <taxon>Spiralia</taxon>
        <taxon>Lophotrochozoa</taxon>
        <taxon>Mollusca</taxon>
        <taxon>Bivalvia</taxon>
        <taxon>Autobranchia</taxon>
        <taxon>Heteroconchia</taxon>
        <taxon>Euheterodonta</taxon>
        <taxon>Imparidentia</taxon>
        <taxon>Neoheterodontei</taxon>
        <taxon>Myida</taxon>
        <taxon>Dreissenoidea</taxon>
        <taxon>Dreissenidae</taxon>
        <taxon>Dreissena</taxon>
    </lineage>
</organism>
<dbReference type="AlphaFoldDB" id="A0A9D4JX02"/>
<dbReference type="Proteomes" id="UP000828390">
    <property type="component" value="Unassembled WGS sequence"/>
</dbReference>
<gene>
    <name evidence="1" type="ORF">DPMN_125344</name>
</gene>
<comment type="caution">
    <text evidence="1">The sequence shown here is derived from an EMBL/GenBank/DDBJ whole genome shotgun (WGS) entry which is preliminary data.</text>
</comment>
<name>A0A9D4JX02_DREPO</name>
<reference evidence="1" key="2">
    <citation type="submission" date="2020-11" db="EMBL/GenBank/DDBJ databases">
        <authorList>
            <person name="McCartney M.A."/>
            <person name="Auch B."/>
            <person name="Kono T."/>
            <person name="Mallez S."/>
            <person name="Becker A."/>
            <person name="Gohl D.M."/>
            <person name="Silverstein K.A.T."/>
            <person name="Koren S."/>
            <person name="Bechman K.B."/>
            <person name="Herman A."/>
            <person name="Abrahante J.E."/>
            <person name="Garbe J."/>
        </authorList>
    </citation>
    <scope>NUCLEOTIDE SEQUENCE</scope>
    <source>
        <strain evidence="1">Duluth1</strain>
        <tissue evidence="1">Whole animal</tissue>
    </source>
</reference>
<accession>A0A9D4JX02</accession>
<evidence type="ECO:0000313" key="2">
    <source>
        <dbReference type="Proteomes" id="UP000828390"/>
    </source>
</evidence>
<reference evidence="1" key="1">
    <citation type="journal article" date="2019" name="bioRxiv">
        <title>The Genome of the Zebra Mussel, Dreissena polymorpha: A Resource for Invasive Species Research.</title>
        <authorList>
            <person name="McCartney M.A."/>
            <person name="Auch B."/>
            <person name="Kono T."/>
            <person name="Mallez S."/>
            <person name="Zhang Y."/>
            <person name="Obille A."/>
            <person name="Becker A."/>
            <person name="Abrahante J.E."/>
            <person name="Garbe J."/>
            <person name="Badalamenti J.P."/>
            <person name="Herman A."/>
            <person name="Mangelson H."/>
            <person name="Liachko I."/>
            <person name="Sullivan S."/>
            <person name="Sone E.D."/>
            <person name="Koren S."/>
            <person name="Silverstein K.A.T."/>
            <person name="Beckman K.B."/>
            <person name="Gohl D.M."/>
        </authorList>
    </citation>
    <scope>NUCLEOTIDE SEQUENCE</scope>
    <source>
        <strain evidence="1">Duluth1</strain>
        <tissue evidence="1">Whole animal</tissue>
    </source>
</reference>
<evidence type="ECO:0000313" key="1">
    <source>
        <dbReference type="EMBL" id="KAH3823537.1"/>
    </source>
</evidence>
<sequence length="112" mass="12667">MAGQAGVRGRRSSSQRWLSKVCSRPIICRWLRLPCIVKGDSPDEWVESQLGRYRWTRKHFYIYGGTQKIFLLRGSYSFGQKLIVAGRCSRAGTSGACKERAITGPFQRGRPA</sequence>
<keyword evidence="2" id="KW-1185">Reference proteome</keyword>
<dbReference type="EMBL" id="JAIWYP010000005">
    <property type="protein sequence ID" value="KAH3823537.1"/>
    <property type="molecule type" value="Genomic_DNA"/>
</dbReference>
<protein>
    <submittedName>
        <fullName evidence="1">Uncharacterized protein</fullName>
    </submittedName>
</protein>